<dbReference type="Gene3D" id="1.10.10.10">
    <property type="entry name" value="Winged helix-like DNA-binding domain superfamily/Winged helix DNA-binding domain"/>
    <property type="match status" value="1"/>
</dbReference>
<dbReference type="OrthoDB" id="1013073at2"/>
<proteinExistence type="predicted"/>
<name>A0A1E5T5A7_9BACT</name>
<dbReference type="EMBL" id="MDGQ01000003">
    <property type="protein sequence ID" value="OEK06507.1"/>
    <property type="molecule type" value="Genomic_DNA"/>
</dbReference>
<dbReference type="Proteomes" id="UP000095552">
    <property type="component" value="Unassembled WGS sequence"/>
</dbReference>
<dbReference type="PRINTS" id="PR00038">
    <property type="entry name" value="HTHLUXR"/>
</dbReference>
<dbReference type="GO" id="GO:0003677">
    <property type="term" value="F:DNA binding"/>
    <property type="evidence" value="ECO:0007669"/>
    <property type="project" value="InterPro"/>
</dbReference>
<dbReference type="InterPro" id="IPR036388">
    <property type="entry name" value="WH-like_DNA-bd_sf"/>
</dbReference>
<comment type="caution">
    <text evidence="2">The sequence shown here is derived from an EMBL/GenBank/DDBJ whole genome shotgun (WGS) entry which is preliminary data.</text>
</comment>
<dbReference type="SUPFAM" id="SSF46894">
    <property type="entry name" value="C-terminal effector domain of the bipartite response regulators"/>
    <property type="match status" value="1"/>
</dbReference>
<organism evidence="2 3">
    <name type="scientific">Roseivirga misakiensis</name>
    <dbReference type="NCBI Taxonomy" id="1563681"/>
    <lineage>
        <taxon>Bacteria</taxon>
        <taxon>Pseudomonadati</taxon>
        <taxon>Bacteroidota</taxon>
        <taxon>Cytophagia</taxon>
        <taxon>Cytophagales</taxon>
        <taxon>Roseivirgaceae</taxon>
        <taxon>Roseivirga</taxon>
    </lineage>
</organism>
<evidence type="ECO:0000313" key="3">
    <source>
        <dbReference type="Proteomes" id="UP000095552"/>
    </source>
</evidence>
<dbReference type="PROSITE" id="PS50043">
    <property type="entry name" value="HTH_LUXR_2"/>
    <property type="match status" value="1"/>
</dbReference>
<feature type="domain" description="HTH luxR-type" evidence="1">
    <location>
        <begin position="422"/>
        <end position="487"/>
    </location>
</feature>
<dbReference type="Pfam" id="PF00196">
    <property type="entry name" value="GerE"/>
    <property type="match status" value="1"/>
</dbReference>
<dbReference type="SMART" id="SM00421">
    <property type="entry name" value="HTH_LUXR"/>
    <property type="match status" value="1"/>
</dbReference>
<dbReference type="STRING" id="1563681.BFP71_02195"/>
<dbReference type="InterPro" id="IPR016032">
    <property type="entry name" value="Sig_transdc_resp-reg_C-effctor"/>
</dbReference>
<dbReference type="GO" id="GO:0006355">
    <property type="term" value="P:regulation of DNA-templated transcription"/>
    <property type="evidence" value="ECO:0007669"/>
    <property type="project" value="InterPro"/>
</dbReference>
<dbReference type="AlphaFoldDB" id="A0A1E5T5A7"/>
<dbReference type="CDD" id="cd06170">
    <property type="entry name" value="LuxR_C_like"/>
    <property type="match status" value="1"/>
</dbReference>
<sequence>MTEKIELKLCSKLDYEAFIEDHSLDTFLEPEEDFIPSALEFIKDIPSILIEKDQTIVEVAKLVWNEEELIDQSSSELFFKEADDLKVVRRFYCPQLNNWAIPVATAMDELHYKDKLVIYYMQEPYQEPSRASRWRIQLARTNSWVRTYTYCVDSELPDPILGNTLRGVVLSTSDVPNSINKELRKDFGLLMRVSARRMKLTFLEKENDNYDKSFLEYWESKYQVPGQFEAESLVGHTNSMPFSKQELLRLLPGIEGVTGSAQLLLYRDLSDGHILLDIDSDLNLFFDNLNRAIVYTGQRIREEISELKAEIESRLELVELPPYQSEPGSQARMQETFAHVKEKKAQELQGKIAPEKVYETVNEIFKMEGKSLESFDHFKKQFLTYYPDFQKGTDHLLPGDNSYYTELRGAAVGKNIENEAYRSALWEHLTRRDIEVLKLLAKGKTIQEIADALMLVRFSVDTLRKNLLGKLHLEHTKDLIHFAKLAGLDD</sequence>
<gene>
    <name evidence="2" type="ORF">BFP71_02195</name>
</gene>
<accession>A0A1E5T5A7</accession>
<dbReference type="RefSeq" id="WP_069833819.1">
    <property type="nucleotide sequence ID" value="NZ_MDGQ01000003.1"/>
</dbReference>
<keyword evidence="3" id="KW-1185">Reference proteome</keyword>
<evidence type="ECO:0000313" key="2">
    <source>
        <dbReference type="EMBL" id="OEK06507.1"/>
    </source>
</evidence>
<reference evidence="2 3" key="1">
    <citation type="submission" date="2016-08" db="EMBL/GenBank/DDBJ databases">
        <title>Draft genome of Fabibacter sp. strain SK-8.</title>
        <authorList>
            <person name="Wong S.-K."/>
            <person name="Hamasaki K."/>
            <person name="Yoshizawa S."/>
        </authorList>
    </citation>
    <scope>NUCLEOTIDE SEQUENCE [LARGE SCALE GENOMIC DNA]</scope>
    <source>
        <strain evidence="2 3">SK-8</strain>
    </source>
</reference>
<evidence type="ECO:0000259" key="1">
    <source>
        <dbReference type="PROSITE" id="PS50043"/>
    </source>
</evidence>
<protein>
    <recommendedName>
        <fullName evidence="1">HTH luxR-type domain-containing protein</fullName>
    </recommendedName>
</protein>
<dbReference type="InterPro" id="IPR000792">
    <property type="entry name" value="Tscrpt_reg_LuxR_C"/>
</dbReference>